<protein>
    <submittedName>
        <fullName evidence="3">Phosphotransferase</fullName>
    </submittedName>
</protein>
<organism evidence="3 4">
    <name type="scientific">Catenulispora subtropica</name>
    <dbReference type="NCBI Taxonomy" id="450798"/>
    <lineage>
        <taxon>Bacteria</taxon>
        <taxon>Bacillati</taxon>
        <taxon>Actinomycetota</taxon>
        <taxon>Actinomycetes</taxon>
        <taxon>Catenulisporales</taxon>
        <taxon>Catenulisporaceae</taxon>
        <taxon>Catenulispora</taxon>
    </lineage>
</organism>
<dbReference type="InterPro" id="IPR011009">
    <property type="entry name" value="Kinase-like_dom_sf"/>
</dbReference>
<reference evidence="3 4" key="1">
    <citation type="journal article" date="2019" name="Int. J. Syst. Evol. Microbiol.">
        <title>The Global Catalogue of Microorganisms (GCM) 10K type strain sequencing project: providing services to taxonomists for standard genome sequencing and annotation.</title>
        <authorList>
            <consortium name="The Broad Institute Genomics Platform"/>
            <consortium name="The Broad Institute Genome Sequencing Center for Infectious Disease"/>
            <person name="Wu L."/>
            <person name="Ma J."/>
        </authorList>
    </citation>
    <scope>NUCLEOTIDE SEQUENCE [LARGE SCALE GENOMIC DNA]</scope>
    <source>
        <strain evidence="3 4">JCM 16013</strain>
    </source>
</reference>
<dbReference type="EMBL" id="BAAAQM010000022">
    <property type="protein sequence ID" value="GAA1976320.1"/>
    <property type="molecule type" value="Genomic_DNA"/>
</dbReference>
<evidence type="ECO:0000256" key="1">
    <source>
        <dbReference type="SAM" id="MobiDB-lite"/>
    </source>
</evidence>
<dbReference type="InterPro" id="IPR002575">
    <property type="entry name" value="Aminoglycoside_PTrfase"/>
</dbReference>
<comment type="caution">
    <text evidence="3">The sequence shown here is derived from an EMBL/GenBank/DDBJ whole genome shotgun (WGS) entry which is preliminary data.</text>
</comment>
<gene>
    <name evidence="3" type="ORF">GCM10009838_40760</name>
</gene>
<proteinExistence type="predicted"/>
<evidence type="ECO:0000313" key="3">
    <source>
        <dbReference type="EMBL" id="GAA1976320.1"/>
    </source>
</evidence>
<feature type="domain" description="Aminoglycoside phosphotransferase" evidence="2">
    <location>
        <begin position="26"/>
        <end position="126"/>
    </location>
</feature>
<dbReference type="Gene3D" id="3.90.1200.10">
    <property type="match status" value="1"/>
</dbReference>
<feature type="domain" description="Aminoglycoside phosphotransferase" evidence="2">
    <location>
        <begin position="131"/>
        <end position="175"/>
    </location>
</feature>
<dbReference type="Pfam" id="PF01636">
    <property type="entry name" value="APH"/>
    <property type="match status" value="2"/>
</dbReference>
<feature type="region of interest" description="Disordered" evidence="1">
    <location>
        <begin position="1"/>
        <end position="27"/>
    </location>
</feature>
<keyword evidence="4" id="KW-1185">Reference proteome</keyword>
<evidence type="ECO:0000259" key="2">
    <source>
        <dbReference type="Pfam" id="PF01636"/>
    </source>
</evidence>
<dbReference type="Proteomes" id="UP001499854">
    <property type="component" value="Unassembled WGS sequence"/>
</dbReference>
<name>A0ABN2RWT5_9ACTN</name>
<dbReference type="SUPFAM" id="SSF56112">
    <property type="entry name" value="Protein kinase-like (PK-like)"/>
    <property type="match status" value="1"/>
</dbReference>
<accession>A0ABN2RWT5</accession>
<evidence type="ECO:0000313" key="4">
    <source>
        <dbReference type="Proteomes" id="UP001499854"/>
    </source>
</evidence>
<sequence length="246" mass="26503">MAAQSRTPERRGDAPSGYRSGMQTGELIGSGRDADVYALDDSWVLRRTRDRRPQAREAAVMAHLHAHGYPVPEVRPDGGTPEDLVMRRAAGPTLLEAALAGELDADRVGAMLAELLVRLHTVPVRDGAGTAILHLDLHPLNVILTAEGPVVIDWTNTREDDPVLDWAMSALILAQVALDGSELAQPADDLLSALLAHRPPAVVLDEAAMARARAERAGNPHDVHQHLDEAVTLVIARAGWKDRGQD</sequence>